<dbReference type="PATRIC" id="fig|470.1314.peg.3"/>
<protein>
    <submittedName>
        <fullName evidence="1">Uncharacterized protein</fullName>
    </submittedName>
</protein>
<evidence type="ECO:0000313" key="1">
    <source>
        <dbReference type="EMBL" id="AKA31635.1"/>
    </source>
</evidence>
<accession>A0A0D5YH51</accession>
<proteinExistence type="predicted"/>
<reference evidence="1 2" key="1">
    <citation type="journal article" date="2015" name="J. Bacteriol.">
        <title>Resources for Genetic and Genomic Analysis of Emerging Pathogen Acinetobacter baumannii.</title>
        <authorList>
            <person name="Gallagher L.A."/>
            <person name="Ramage E."/>
            <person name="Weiss E.J."/>
            <person name="Radey M."/>
            <person name="Hayden H.S."/>
            <person name="Held K.G."/>
            <person name="Huse H.K."/>
            <person name="Zurawski D.V."/>
            <person name="Brittnacher M.J."/>
            <person name="Manoil C."/>
        </authorList>
    </citation>
    <scope>NUCLEOTIDE SEQUENCE [LARGE SCALE GENOMIC DNA]</scope>
    <source>
        <strain evidence="1 2">AB5075-UW</strain>
    </source>
</reference>
<reference evidence="2" key="2">
    <citation type="submission" date="2015-03" db="EMBL/GenBank/DDBJ databases">
        <authorList>
            <person name="Gallagher L.A."/>
            <person name="Hayden H.S."/>
            <person name="Weiss E.J."/>
            <person name="Hager K.R."/>
            <person name="Ramage E."/>
            <person name="Radey M.R."/>
            <person name="Bydalek R."/>
            <person name="Manoil C."/>
            <person name="Miller S.I."/>
            <person name="Brittnacher M.J."/>
        </authorList>
    </citation>
    <scope>NUCLEOTIDE SEQUENCE [LARGE SCALE GENOMIC DNA]</scope>
    <source>
        <strain evidence="2">AB5075-UW</strain>
    </source>
</reference>
<gene>
    <name evidence="1" type="ORF">ABUW_1901</name>
</gene>
<evidence type="ECO:0000313" key="2">
    <source>
        <dbReference type="Proteomes" id="UP000032746"/>
    </source>
</evidence>
<dbReference type="Proteomes" id="UP000032746">
    <property type="component" value="Chromosome"/>
</dbReference>
<dbReference type="AlphaFoldDB" id="A0A0D5YH51"/>
<dbReference type="EMBL" id="CP008706">
    <property type="protein sequence ID" value="AKA31635.1"/>
    <property type="molecule type" value="Genomic_DNA"/>
</dbReference>
<name>A0A0D5YH51_ACIBA</name>
<sequence length="37" mass="4301">MNQTQSDNIFYEIAIDAYLFNRYKASSVLCNLKNAQI</sequence>
<organism evidence="1 2">
    <name type="scientific">Acinetobacter baumannii</name>
    <dbReference type="NCBI Taxonomy" id="470"/>
    <lineage>
        <taxon>Bacteria</taxon>
        <taxon>Pseudomonadati</taxon>
        <taxon>Pseudomonadota</taxon>
        <taxon>Gammaproteobacteria</taxon>
        <taxon>Moraxellales</taxon>
        <taxon>Moraxellaceae</taxon>
        <taxon>Acinetobacter</taxon>
        <taxon>Acinetobacter calcoaceticus/baumannii complex</taxon>
    </lineage>
</organism>